<dbReference type="InterPro" id="IPR007684">
    <property type="entry name" value="Znf_Ogr/Delta"/>
</dbReference>
<dbReference type="EMBL" id="SPSG01001022">
    <property type="protein sequence ID" value="TFV19372.1"/>
    <property type="molecule type" value="Genomic_DNA"/>
</dbReference>
<reference evidence="2" key="1">
    <citation type="submission" date="2019-03" db="EMBL/GenBank/DDBJ databases">
        <title>Serratia marcescens strain N2 draft genome.</title>
        <authorList>
            <person name="Yassin A."/>
            <person name="El-Kenawy N."/>
            <person name="Youssef N.H."/>
        </authorList>
    </citation>
    <scope>NUCLEOTIDE SEQUENCE [LARGE SCALE GENOMIC DNA]</scope>
    <source>
        <strain evidence="2">N2</strain>
    </source>
</reference>
<dbReference type="RefSeq" id="WP_212562562.1">
    <property type="nucleotide sequence ID" value="NZ_SPSG02000007.1"/>
</dbReference>
<evidence type="ECO:0000313" key="2">
    <source>
        <dbReference type="EMBL" id="TFV19372.1"/>
    </source>
</evidence>
<evidence type="ECO:0000259" key="1">
    <source>
        <dbReference type="Pfam" id="PF04606"/>
    </source>
</evidence>
<name>A0A9X8VJJ3_SERMA</name>
<accession>A0A9X8VJJ3</accession>
<proteinExistence type="predicted"/>
<sequence>MYRCPKCGASARTRSSEYLSKTVQRAYHQCNNLHCGSTFRTIADVDAMISEGTPDLRITVPMQNFPRSHQGDSQIEMPV</sequence>
<protein>
    <recommendedName>
        <fullName evidence="1">Zinc finger Ogr/Delta-type domain-containing protein</fullName>
    </recommendedName>
</protein>
<organism evidence="2">
    <name type="scientific">Serratia marcescens</name>
    <dbReference type="NCBI Taxonomy" id="615"/>
    <lineage>
        <taxon>Bacteria</taxon>
        <taxon>Pseudomonadati</taxon>
        <taxon>Pseudomonadota</taxon>
        <taxon>Gammaproteobacteria</taxon>
        <taxon>Enterobacterales</taxon>
        <taxon>Yersiniaceae</taxon>
        <taxon>Serratia</taxon>
    </lineage>
</organism>
<gene>
    <name evidence="2" type="ORF">E0L31_08140</name>
</gene>
<feature type="domain" description="Zinc finger Ogr/Delta-type" evidence="1">
    <location>
        <begin position="3"/>
        <end position="45"/>
    </location>
</feature>
<comment type="caution">
    <text evidence="2">The sequence shown here is derived from an EMBL/GenBank/DDBJ whole genome shotgun (WGS) entry which is preliminary data.</text>
</comment>
<dbReference type="Pfam" id="PF04606">
    <property type="entry name" value="Ogr_Delta"/>
    <property type="match status" value="1"/>
</dbReference>
<dbReference type="AlphaFoldDB" id="A0A9X8VJJ3"/>